<dbReference type="RefSeq" id="WP_138070109.1">
    <property type="nucleotide sequence ID" value="NZ_CP023275.1"/>
</dbReference>
<evidence type="ECO:0000256" key="8">
    <source>
        <dbReference type="SAM" id="Phobius"/>
    </source>
</evidence>
<dbReference type="OrthoDB" id="9807274at2"/>
<dbReference type="PRINTS" id="PR01036">
    <property type="entry name" value="TCRTETB"/>
</dbReference>
<dbReference type="KEGG" id="sulj:SJPD1_1820"/>
<feature type="transmembrane region" description="Helical" evidence="8">
    <location>
        <begin position="85"/>
        <end position="108"/>
    </location>
</feature>
<feature type="transmembrane region" description="Helical" evidence="8">
    <location>
        <begin position="236"/>
        <end position="255"/>
    </location>
</feature>
<comment type="similarity">
    <text evidence="2">Belongs to the major facilitator superfamily. EmrB family.</text>
</comment>
<feature type="transmembrane region" description="Helical" evidence="8">
    <location>
        <begin position="340"/>
        <end position="358"/>
    </location>
</feature>
<evidence type="ECO:0000256" key="5">
    <source>
        <dbReference type="ARBA" id="ARBA00022692"/>
    </source>
</evidence>
<dbReference type="Pfam" id="PF07690">
    <property type="entry name" value="MFS_1"/>
    <property type="match status" value="1"/>
</dbReference>
<dbReference type="InterPro" id="IPR004638">
    <property type="entry name" value="EmrB-like"/>
</dbReference>
<protein>
    <submittedName>
        <fullName evidence="10">Multidrug resistance transporter EmrB</fullName>
    </submittedName>
</protein>
<dbReference type="Proteomes" id="UP000217349">
    <property type="component" value="Chromosome"/>
</dbReference>
<evidence type="ECO:0000256" key="7">
    <source>
        <dbReference type="ARBA" id="ARBA00023136"/>
    </source>
</evidence>
<organism evidence="10 11">
    <name type="scientific">Sulfurospirillum diekertiae</name>
    <dbReference type="NCBI Taxonomy" id="1854492"/>
    <lineage>
        <taxon>Bacteria</taxon>
        <taxon>Pseudomonadati</taxon>
        <taxon>Campylobacterota</taxon>
        <taxon>Epsilonproteobacteria</taxon>
        <taxon>Campylobacterales</taxon>
        <taxon>Sulfurospirillaceae</taxon>
        <taxon>Sulfurospirillum</taxon>
    </lineage>
</organism>
<feature type="transmembrane region" description="Helical" evidence="8">
    <location>
        <begin position="57"/>
        <end position="78"/>
    </location>
</feature>
<feature type="transmembrane region" description="Helical" evidence="8">
    <location>
        <begin position="142"/>
        <end position="162"/>
    </location>
</feature>
<dbReference type="InterPro" id="IPR011701">
    <property type="entry name" value="MFS"/>
</dbReference>
<feature type="transmembrane region" description="Helical" evidence="8">
    <location>
        <begin position="364"/>
        <end position="390"/>
    </location>
</feature>
<evidence type="ECO:0000313" key="10">
    <source>
        <dbReference type="EMBL" id="ATB69925.1"/>
    </source>
</evidence>
<evidence type="ECO:0000256" key="2">
    <source>
        <dbReference type="ARBA" id="ARBA00008537"/>
    </source>
</evidence>
<accession>A0A290HET5</accession>
<dbReference type="Gene3D" id="1.20.1720.10">
    <property type="entry name" value="Multidrug resistance protein D"/>
    <property type="match status" value="1"/>
</dbReference>
<dbReference type="PROSITE" id="PS50850">
    <property type="entry name" value="MFS"/>
    <property type="match status" value="1"/>
</dbReference>
<feature type="transmembrane region" description="Helical" evidence="8">
    <location>
        <begin position="114"/>
        <end position="135"/>
    </location>
</feature>
<dbReference type="NCBIfam" id="TIGR00711">
    <property type="entry name" value="efflux_EmrB"/>
    <property type="match status" value="1"/>
</dbReference>
<dbReference type="EMBL" id="CP023275">
    <property type="protein sequence ID" value="ATB69925.1"/>
    <property type="molecule type" value="Genomic_DNA"/>
</dbReference>
<feature type="domain" description="Major facilitator superfamily (MFS) profile" evidence="9">
    <location>
        <begin position="19"/>
        <end position="502"/>
    </location>
</feature>
<dbReference type="PANTHER" id="PTHR42718">
    <property type="entry name" value="MAJOR FACILITATOR SUPERFAMILY MULTIDRUG TRANSPORTER MFSC"/>
    <property type="match status" value="1"/>
</dbReference>
<feature type="transmembrane region" description="Helical" evidence="8">
    <location>
        <begin position="174"/>
        <end position="193"/>
    </location>
</feature>
<sequence length="506" mass="55013">MSPNDATMTPLGKGEFILVTFMLCAANFMAVLNTTIANVAVPTIAGNLGVTLSQGTWVITSYAVGEAITVPLTGWLAARFGSVRVFAIAMVCFGLLSAACGMAPSLGLLVTARLLQGIAGGPLMPLSQTLLLRIFPKEKAGAAIGMWSMTTLVAPVVGPIAGGYLCDEYTWHDVFFLNAPIGLVCGFFAWKLLKRYADELRKNPIDVIGLALLIIWVMALQIMLDEGKDLDWFASNEIIMLCIVAVVAFCAFLIWEWYDEHPIVDLKVFRHRGFWVSVLTISLAYAAFFGINVLTPLWLQNFMAYTATNAGLTTCWMGLSALLISPFVSKSAEKMDSRKIVFFGILLMGFVAFWRSIATTDMDYWSIALPILVMGFGIPCFFIPVTGLALKSVELKEIYSAAGLMSFLRTLSGAVSTSVVTTTWTNTITVKHAELSDVVQDQGLRTLLGQQNIFSQAATNEFINSLVTSQAVMLATNDLMLFIGFTFTIAACIIWLAPKPKKPVSA</sequence>
<dbReference type="InterPro" id="IPR020846">
    <property type="entry name" value="MFS_dom"/>
</dbReference>
<evidence type="ECO:0000259" key="9">
    <source>
        <dbReference type="PROSITE" id="PS50850"/>
    </source>
</evidence>
<feature type="transmembrane region" description="Helical" evidence="8">
    <location>
        <begin position="275"/>
        <end position="298"/>
    </location>
</feature>
<proteinExistence type="inferred from homology"/>
<feature type="transmembrane region" description="Helical" evidence="8">
    <location>
        <begin position="205"/>
        <end position="224"/>
    </location>
</feature>
<name>A0A290HET5_9BACT</name>
<dbReference type="SUPFAM" id="SSF103473">
    <property type="entry name" value="MFS general substrate transporter"/>
    <property type="match status" value="1"/>
</dbReference>
<keyword evidence="4" id="KW-1003">Cell membrane</keyword>
<gene>
    <name evidence="10" type="ORF">SJPD1_1820</name>
</gene>
<dbReference type="GO" id="GO:0005886">
    <property type="term" value="C:plasma membrane"/>
    <property type="evidence" value="ECO:0007669"/>
    <property type="project" value="UniProtKB-SubCell"/>
</dbReference>
<evidence type="ECO:0000313" key="11">
    <source>
        <dbReference type="Proteomes" id="UP000217349"/>
    </source>
</evidence>
<evidence type="ECO:0000256" key="3">
    <source>
        <dbReference type="ARBA" id="ARBA00022448"/>
    </source>
</evidence>
<evidence type="ECO:0000256" key="6">
    <source>
        <dbReference type="ARBA" id="ARBA00022989"/>
    </source>
</evidence>
<dbReference type="InterPro" id="IPR036259">
    <property type="entry name" value="MFS_trans_sf"/>
</dbReference>
<evidence type="ECO:0000256" key="4">
    <source>
        <dbReference type="ARBA" id="ARBA00022475"/>
    </source>
</evidence>
<keyword evidence="6 8" id="KW-1133">Transmembrane helix</keyword>
<comment type="subcellular location">
    <subcellularLocation>
        <location evidence="1">Cell membrane</location>
        <topology evidence="1">Multi-pass membrane protein</topology>
    </subcellularLocation>
</comment>
<feature type="transmembrane region" description="Helical" evidence="8">
    <location>
        <begin position="310"/>
        <end position="328"/>
    </location>
</feature>
<reference evidence="11" key="1">
    <citation type="submission" date="2017-09" db="EMBL/GenBank/DDBJ databases">
        <title>The complete genome of Sulfurospirillum sp. JPD-1.</title>
        <authorList>
            <person name="Goris T."/>
        </authorList>
    </citation>
    <scope>NUCLEOTIDE SEQUENCE [LARGE SCALE GENOMIC DNA]</scope>
    <source>
        <strain evidence="11">JPD-1</strain>
    </source>
</reference>
<dbReference type="Gene3D" id="1.20.1250.20">
    <property type="entry name" value="MFS general substrate transporter like domains"/>
    <property type="match status" value="1"/>
</dbReference>
<keyword evidence="5 8" id="KW-0812">Transmembrane</keyword>
<dbReference type="AlphaFoldDB" id="A0A290HET5"/>
<dbReference type="CDD" id="cd17503">
    <property type="entry name" value="MFS_LmrB_MDR_like"/>
    <property type="match status" value="1"/>
</dbReference>
<dbReference type="PANTHER" id="PTHR42718:SF9">
    <property type="entry name" value="MAJOR FACILITATOR SUPERFAMILY MULTIDRUG TRANSPORTER MFSC"/>
    <property type="match status" value="1"/>
</dbReference>
<feature type="transmembrane region" description="Helical" evidence="8">
    <location>
        <begin position="16"/>
        <end position="37"/>
    </location>
</feature>
<dbReference type="GO" id="GO:0022857">
    <property type="term" value="F:transmembrane transporter activity"/>
    <property type="evidence" value="ECO:0007669"/>
    <property type="project" value="InterPro"/>
</dbReference>
<feature type="transmembrane region" description="Helical" evidence="8">
    <location>
        <begin position="479"/>
        <end position="497"/>
    </location>
</feature>
<evidence type="ECO:0000256" key="1">
    <source>
        <dbReference type="ARBA" id="ARBA00004651"/>
    </source>
</evidence>
<keyword evidence="3" id="KW-0813">Transport</keyword>
<keyword evidence="7 8" id="KW-0472">Membrane</keyword>